<name>A0ABP0BFS3_9PEZI</name>
<organism evidence="3 4">
    <name type="scientific">Sporothrix bragantina</name>
    <dbReference type="NCBI Taxonomy" id="671064"/>
    <lineage>
        <taxon>Eukaryota</taxon>
        <taxon>Fungi</taxon>
        <taxon>Dikarya</taxon>
        <taxon>Ascomycota</taxon>
        <taxon>Pezizomycotina</taxon>
        <taxon>Sordariomycetes</taxon>
        <taxon>Sordariomycetidae</taxon>
        <taxon>Ophiostomatales</taxon>
        <taxon>Ophiostomataceae</taxon>
        <taxon>Sporothrix</taxon>
    </lineage>
</organism>
<protein>
    <recommendedName>
        <fullName evidence="5">Transcription factor domain-containing protein</fullName>
    </recommendedName>
</protein>
<comment type="caution">
    <text evidence="3">The sequence shown here is derived from an EMBL/GenBank/DDBJ whole genome shotgun (WGS) entry which is preliminary data.</text>
</comment>
<evidence type="ECO:0000313" key="3">
    <source>
        <dbReference type="EMBL" id="CAK7218408.1"/>
    </source>
</evidence>
<evidence type="ECO:0000256" key="2">
    <source>
        <dbReference type="SAM" id="MobiDB-lite"/>
    </source>
</evidence>
<dbReference type="Proteomes" id="UP001642406">
    <property type="component" value="Unassembled WGS sequence"/>
</dbReference>
<dbReference type="PANTHER" id="PTHR46910">
    <property type="entry name" value="TRANSCRIPTION FACTOR PDR1"/>
    <property type="match status" value="1"/>
</dbReference>
<reference evidence="3 4" key="1">
    <citation type="submission" date="2024-01" db="EMBL/GenBank/DDBJ databases">
        <authorList>
            <person name="Allen C."/>
            <person name="Tagirdzhanova G."/>
        </authorList>
    </citation>
    <scope>NUCLEOTIDE SEQUENCE [LARGE SCALE GENOMIC DNA]</scope>
</reference>
<evidence type="ECO:0000313" key="4">
    <source>
        <dbReference type="Proteomes" id="UP001642406"/>
    </source>
</evidence>
<dbReference type="CDD" id="cd12148">
    <property type="entry name" value="fungal_TF_MHR"/>
    <property type="match status" value="1"/>
</dbReference>
<gene>
    <name evidence="3" type="ORF">SBRCBS47491_003499</name>
</gene>
<feature type="region of interest" description="Disordered" evidence="2">
    <location>
        <begin position="333"/>
        <end position="358"/>
    </location>
</feature>
<dbReference type="PANTHER" id="PTHR46910:SF1">
    <property type="entry name" value="MISCELLANEOUS ZN(II)2CYS6 TRANSCRIPTION FACTOR (EUROFUNG)-RELATED"/>
    <property type="match status" value="1"/>
</dbReference>
<sequence length="578" mass="63903">MTAATSLAAVTPESDVDAIYADASASPAPQHPQQTPLDIPRNDHGQGLGHDFGHAQQPLLQPVPQSVPQPLLQQHKESAIPVLMSPAAGGSVSPFAFLYHPGQIHTALATQIAALLTPSESMADVTRGCIDFFIQYIFPNTPVAHEPTLREGAALLSPASLPVFASVASSLPSSVSFAHHEIACLRKFTLVTALCAFVASVNPGSLAPASRIALSRPFLLASRAMLNVYEEYDLEHPDATSLAVRIWHSAALQNTTGRVGASYQYHAEAAFLAQRLRLFDERALQRFPPTEAQLLRAMFWLLYLADNTAVALETRPPLLDKRLFQGAFTVREMGDKNDDDGDAATPPPPPLLDDSNKVNQGSLESRLFVGFRLKRRIWSASAELLADIRAFARHKNEEQQDTVPDADQEERTVVRLAEDYLSFVSLADELPSWLRNPESGCESPDKDVVAYQRICFWTQRSNIMTVFHCMRLVILQKCLEAKLPEIMGLNDRAFSWATRKIEIVRDFLYELQVVPFVCFQVQGETAVERIRRVGSILLELIHNGENKTIEKIVRTQFAQLLDLLAQLDSKASDELAVD</sequence>
<dbReference type="InterPro" id="IPR050987">
    <property type="entry name" value="AtrR-like"/>
</dbReference>
<evidence type="ECO:0008006" key="5">
    <source>
        <dbReference type="Google" id="ProtNLM"/>
    </source>
</evidence>
<keyword evidence="4" id="KW-1185">Reference proteome</keyword>
<accession>A0ABP0BFS3</accession>
<feature type="region of interest" description="Disordered" evidence="2">
    <location>
        <begin position="25"/>
        <end position="56"/>
    </location>
</feature>
<evidence type="ECO:0000256" key="1">
    <source>
        <dbReference type="ARBA" id="ARBA00023242"/>
    </source>
</evidence>
<proteinExistence type="predicted"/>
<dbReference type="EMBL" id="CAWUHC010000023">
    <property type="protein sequence ID" value="CAK7218408.1"/>
    <property type="molecule type" value="Genomic_DNA"/>
</dbReference>
<keyword evidence="1" id="KW-0539">Nucleus</keyword>